<dbReference type="EMBL" id="JAWDGP010000740">
    <property type="protein sequence ID" value="KAK3797866.1"/>
    <property type="molecule type" value="Genomic_DNA"/>
</dbReference>
<dbReference type="AlphaFoldDB" id="A0AAE1E888"/>
<feature type="compositionally biased region" description="Polar residues" evidence="1">
    <location>
        <begin position="587"/>
        <end position="602"/>
    </location>
</feature>
<feature type="compositionally biased region" description="Polar residues" evidence="1">
    <location>
        <begin position="163"/>
        <end position="172"/>
    </location>
</feature>
<feature type="compositionally biased region" description="Basic and acidic residues" evidence="1">
    <location>
        <begin position="730"/>
        <end position="747"/>
    </location>
</feature>
<feature type="compositionally biased region" description="Basic and acidic residues" evidence="1">
    <location>
        <begin position="96"/>
        <end position="111"/>
    </location>
</feature>
<dbReference type="InterPro" id="IPR036465">
    <property type="entry name" value="vWFA_dom_sf"/>
</dbReference>
<feature type="compositionally biased region" description="Basic and acidic residues" evidence="1">
    <location>
        <begin position="772"/>
        <end position="789"/>
    </location>
</feature>
<evidence type="ECO:0000256" key="1">
    <source>
        <dbReference type="SAM" id="MobiDB-lite"/>
    </source>
</evidence>
<feature type="region of interest" description="Disordered" evidence="1">
    <location>
        <begin position="571"/>
        <end position="637"/>
    </location>
</feature>
<feature type="compositionally biased region" description="Polar residues" evidence="1">
    <location>
        <begin position="212"/>
        <end position="228"/>
    </location>
</feature>
<feature type="compositionally biased region" description="Acidic residues" evidence="1">
    <location>
        <begin position="572"/>
        <end position="584"/>
    </location>
</feature>
<dbReference type="PANTHER" id="PTHR47824">
    <property type="entry name" value="UBIQUITIN-LIKE DOMAIN-CONTAINING PROTEIN"/>
    <property type="match status" value="1"/>
</dbReference>
<feature type="compositionally biased region" description="Basic and acidic residues" evidence="1">
    <location>
        <begin position="812"/>
        <end position="827"/>
    </location>
</feature>
<feature type="region of interest" description="Disordered" evidence="1">
    <location>
        <begin position="643"/>
        <end position="662"/>
    </location>
</feature>
<sequence>MKRRASEDAGSENPAKVSKDAGDNQASSLARADTVVKKSDAEPTRSRQRKAPAWLASYVTGGSAKELAKAASEVPNPSKKSPSTSAKKQGSGEGVHQNEEKPPKKPSEKSAGKNKIMQKASVNNKLISSKSSSSPTLKQSSPTSSFPKSSSKQDSDKHSKPSFQSSESGLGNSENVLEVCEDSHIVTTSTSINSKNSKLSSSWGKKLSESEVSSGAGTGSFTNSSTNDGKASALAAAVKEETVLLPKKGETPTMLEVVICVSTSGAMQEYLAELQEQVREMVWRLQSLIPDLRIGVFAHTQGGIHDDKRAGGSCSVANIDHNYIRTGGHSGTKWLDLGASFSQICAFVNSLEPEAVIYPDYVQDNLEMALWKLQRCMSWSSCSYRTVVMLGRGRPNSTTFYLQREHWRGWIRSALELGPRQEVPVIDWRLEARLLAQMGIHVFTLQAVSERSVKDEEEEEDEEEGTKFFRETAATTNGQHFRLTDASRLVDIIVGVCCACYGPDLLQEHRDELRDQNDGVVPPKLKDIFVSLGLHSNRRSLKTIPSLVGDLQAMQNKIKAADLANGRLLSTSEEEGGMSSEGEEWTTKTTDVQVMEETSANMKGTKKRGRKPKVENQQNKSLAVRKTSGKTDSGKVKVENGVKNGKVEKKPSKPVEKKKVANVLKKLKPVKAVAPVSKSSNVKTEKSNGLLKPKSLNGKSEEEAKQVKKVGRPRLATKAATLTKPAAKTAKVDKSRDKKDTVSENKGKAKPTTNAKELKVKAKPGRPPKPKQIPEQKQEQKPNDYKLPDKTSLLTKKTQSVANNSEDVTSVLDKKKAVDKSKAEKQELVGAKSKLPNGKASEKNIKINKGSTVTSKDKKSIAGTSISGRNNKFVKGRSAADKNKLVKDSSPTGKKVGQGARRKGAVTVTRGSLRVRK</sequence>
<feature type="compositionally biased region" description="Low complexity" evidence="1">
    <location>
        <begin position="713"/>
        <end position="729"/>
    </location>
</feature>
<proteinExistence type="predicted"/>
<evidence type="ECO:0000313" key="3">
    <source>
        <dbReference type="Proteomes" id="UP001283361"/>
    </source>
</evidence>
<feature type="region of interest" description="Disordered" evidence="1">
    <location>
        <begin position="1"/>
        <end position="172"/>
    </location>
</feature>
<keyword evidence="3" id="KW-1185">Reference proteome</keyword>
<dbReference type="PANTHER" id="PTHR47824:SF3">
    <property type="entry name" value="UBIQUITIN-LIKE DOMAIN-CONTAINING PROTEIN"/>
    <property type="match status" value="1"/>
</dbReference>
<comment type="caution">
    <text evidence="2">The sequence shown here is derived from an EMBL/GenBank/DDBJ whole genome shotgun (WGS) entry which is preliminary data.</text>
</comment>
<feature type="compositionally biased region" description="Low complexity" evidence="1">
    <location>
        <begin position="75"/>
        <end position="88"/>
    </location>
</feature>
<feature type="compositionally biased region" description="Basic and acidic residues" evidence="1">
    <location>
        <begin position="34"/>
        <end position="45"/>
    </location>
</feature>
<accession>A0AAE1E888</accession>
<reference evidence="2" key="1">
    <citation type="journal article" date="2023" name="G3 (Bethesda)">
        <title>A reference genome for the long-term kleptoplast-retaining sea slug Elysia crispata morphotype clarki.</title>
        <authorList>
            <person name="Eastman K.E."/>
            <person name="Pendleton A.L."/>
            <person name="Shaikh M.A."/>
            <person name="Suttiyut T."/>
            <person name="Ogas R."/>
            <person name="Tomko P."/>
            <person name="Gavelis G."/>
            <person name="Widhalm J.R."/>
            <person name="Wisecaver J.H."/>
        </authorList>
    </citation>
    <scope>NUCLEOTIDE SEQUENCE</scope>
    <source>
        <strain evidence="2">ECLA1</strain>
    </source>
</reference>
<feature type="region of interest" description="Disordered" evidence="1">
    <location>
        <begin position="672"/>
        <end position="917"/>
    </location>
</feature>
<feature type="compositionally biased region" description="Low complexity" evidence="1">
    <location>
        <begin position="189"/>
        <end position="205"/>
    </location>
</feature>
<feature type="compositionally biased region" description="Basic and acidic residues" evidence="1">
    <location>
        <begin position="643"/>
        <end position="659"/>
    </location>
</feature>
<feature type="compositionally biased region" description="Basic and acidic residues" evidence="1">
    <location>
        <begin position="878"/>
        <end position="887"/>
    </location>
</feature>
<evidence type="ECO:0000313" key="2">
    <source>
        <dbReference type="EMBL" id="KAK3797866.1"/>
    </source>
</evidence>
<dbReference type="Proteomes" id="UP001283361">
    <property type="component" value="Unassembled WGS sequence"/>
</dbReference>
<feature type="compositionally biased region" description="Polar residues" evidence="1">
    <location>
        <begin position="792"/>
        <end position="808"/>
    </location>
</feature>
<organism evidence="2 3">
    <name type="scientific">Elysia crispata</name>
    <name type="common">lettuce slug</name>
    <dbReference type="NCBI Taxonomy" id="231223"/>
    <lineage>
        <taxon>Eukaryota</taxon>
        <taxon>Metazoa</taxon>
        <taxon>Spiralia</taxon>
        <taxon>Lophotrochozoa</taxon>
        <taxon>Mollusca</taxon>
        <taxon>Gastropoda</taxon>
        <taxon>Heterobranchia</taxon>
        <taxon>Euthyneura</taxon>
        <taxon>Panpulmonata</taxon>
        <taxon>Sacoglossa</taxon>
        <taxon>Placobranchoidea</taxon>
        <taxon>Plakobranchidae</taxon>
        <taxon>Elysia</taxon>
    </lineage>
</organism>
<feature type="compositionally biased region" description="Low complexity" evidence="1">
    <location>
        <begin position="672"/>
        <end position="682"/>
    </location>
</feature>
<name>A0AAE1E888_9GAST</name>
<feature type="compositionally biased region" description="Low complexity" evidence="1">
    <location>
        <begin position="128"/>
        <end position="150"/>
    </location>
</feature>
<protein>
    <submittedName>
        <fullName evidence="2">Uncharacterized protein</fullName>
    </submittedName>
</protein>
<gene>
    <name evidence="2" type="ORF">RRG08_052465</name>
</gene>
<feature type="region of interest" description="Disordered" evidence="1">
    <location>
        <begin position="189"/>
        <end position="228"/>
    </location>
</feature>
<dbReference type="Gene3D" id="3.40.50.410">
    <property type="entry name" value="von Willebrand factor, type A domain"/>
    <property type="match status" value="1"/>
</dbReference>